<dbReference type="GO" id="GO:0003950">
    <property type="term" value="F:NAD+ poly-ADP-ribosyltransferase activity"/>
    <property type="evidence" value="ECO:0007669"/>
    <property type="project" value="InterPro"/>
</dbReference>
<dbReference type="OrthoDB" id="4537997at2"/>
<dbReference type="InterPro" id="IPR042081">
    <property type="entry name" value="RNA_2'-PTrans_C"/>
</dbReference>
<dbReference type="GO" id="GO:0000215">
    <property type="term" value="F:tRNA 2'-phosphotransferase activity"/>
    <property type="evidence" value="ECO:0007669"/>
    <property type="project" value="TreeGrafter"/>
</dbReference>
<dbReference type="Proteomes" id="UP000078148">
    <property type="component" value="Chromosome"/>
</dbReference>
<reference evidence="6 7" key="2">
    <citation type="journal article" date="2016" name="Int. J. Syst. Evol. Microbiol.">
        <title>Paenibacillus bovis sp. nov., isolated from raw yak (Bos grunniens) milk.</title>
        <authorList>
            <person name="Gao C."/>
            <person name="Han J."/>
            <person name="Liu Z."/>
            <person name="Xu X."/>
            <person name="Hang F."/>
            <person name="Wu Z."/>
        </authorList>
    </citation>
    <scope>NUCLEOTIDE SEQUENCE [LARGE SCALE GENOMIC DNA]</scope>
    <source>
        <strain evidence="6 7">BD3526</strain>
    </source>
</reference>
<evidence type="ECO:0000256" key="4">
    <source>
        <dbReference type="ARBA" id="ARBA00025212"/>
    </source>
</evidence>
<sequence>MLEQQQEKQLSKWISLILRHSPEQYGIVLDEDAACPISELVQVIGQERKWSFVTEEHIRYVVARSDKQRFEIIDNRIRARYGHSRPAIHYEPSQPPEMLYHGTSVQAWAVIEQEGLRPMGRRYVHLSEKTDFAELAGKRKGKLVLLKINTTAEGAEDILFYNAGHGVWLCDRIPAQCISKVSS</sequence>
<dbReference type="PANTHER" id="PTHR12684:SF2">
    <property type="entry name" value="TRNA 2'-PHOSPHOTRANSFERASE 1"/>
    <property type="match status" value="1"/>
</dbReference>
<dbReference type="RefSeq" id="WP_060535666.1">
    <property type="nucleotide sequence ID" value="NZ_CP013023.1"/>
</dbReference>
<dbReference type="PANTHER" id="PTHR12684">
    <property type="entry name" value="PUTATIVE PHOSPHOTRANSFERASE"/>
    <property type="match status" value="1"/>
</dbReference>
<dbReference type="SUPFAM" id="SSF56399">
    <property type="entry name" value="ADP-ribosylation"/>
    <property type="match status" value="1"/>
</dbReference>
<evidence type="ECO:0000256" key="1">
    <source>
        <dbReference type="ARBA" id="ARBA00009836"/>
    </source>
</evidence>
<proteinExistence type="inferred from homology"/>
<organism evidence="6 7">
    <name type="scientific">Paenibacillus bovis</name>
    <dbReference type="NCBI Taxonomy" id="1616788"/>
    <lineage>
        <taxon>Bacteria</taxon>
        <taxon>Bacillati</taxon>
        <taxon>Bacillota</taxon>
        <taxon>Bacilli</taxon>
        <taxon>Bacillales</taxon>
        <taxon>Paenibacillaceae</taxon>
        <taxon>Paenibacillus</taxon>
    </lineage>
</organism>
<keyword evidence="2 5" id="KW-0808">Transferase</keyword>
<dbReference type="Gene3D" id="1.10.10.970">
    <property type="entry name" value="RNA 2'-phosphotransferase, Tpt1/KptA family, N-terminal domain"/>
    <property type="match status" value="1"/>
</dbReference>
<dbReference type="InterPro" id="IPR042080">
    <property type="entry name" value="RNA_2'-PTrans_N"/>
</dbReference>
<comment type="similarity">
    <text evidence="1 5">Belongs to the KptA/TPT1 family.</text>
</comment>
<gene>
    <name evidence="5" type="primary">kptA</name>
    <name evidence="6" type="ORF">AR543_17165</name>
</gene>
<dbReference type="InterPro" id="IPR002745">
    <property type="entry name" value="Ptrans_KptA/Tpt1"/>
</dbReference>
<evidence type="ECO:0000313" key="6">
    <source>
        <dbReference type="EMBL" id="ANF97566.1"/>
    </source>
</evidence>
<dbReference type="EMBL" id="CP013023">
    <property type="protein sequence ID" value="ANF97566.1"/>
    <property type="molecule type" value="Genomic_DNA"/>
</dbReference>
<dbReference type="Pfam" id="PF01885">
    <property type="entry name" value="PTS_2-RNA"/>
    <property type="match status" value="1"/>
</dbReference>
<comment type="function">
    <text evidence="4 5">Removes the 2'-phosphate from RNA via an intermediate in which the phosphate is ADP-ribosylated by NAD followed by a presumed transesterification to release the RNA and generate ADP-ribose 1''-2''-cyclic phosphate (APPR&gt;P). May function as an ADP-ribosylase.</text>
</comment>
<evidence type="ECO:0000313" key="7">
    <source>
        <dbReference type="Proteomes" id="UP000078148"/>
    </source>
</evidence>
<dbReference type="HAMAP" id="MF_00299">
    <property type="entry name" value="KptA"/>
    <property type="match status" value="1"/>
</dbReference>
<dbReference type="STRING" id="1616788.AR543_17165"/>
<accession>A0A172ZIT7</accession>
<keyword evidence="7" id="KW-1185">Reference proteome</keyword>
<dbReference type="AlphaFoldDB" id="A0A172ZIT7"/>
<evidence type="ECO:0000256" key="3">
    <source>
        <dbReference type="ARBA" id="ARBA00023027"/>
    </source>
</evidence>
<evidence type="ECO:0000256" key="2">
    <source>
        <dbReference type="ARBA" id="ARBA00022679"/>
    </source>
</evidence>
<dbReference type="KEGG" id="pbv:AR543_17165"/>
<dbReference type="Gene3D" id="3.20.170.30">
    <property type="match status" value="1"/>
</dbReference>
<keyword evidence="3 5" id="KW-0520">NAD</keyword>
<reference evidence="7" key="1">
    <citation type="submission" date="2015-10" db="EMBL/GenBank/DDBJ databases">
        <title>Genome of Paenibacillus bovis sp. nov.</title>
        <authorList>
            <person name="Wu Z."/>
            <person name="Gao C."/>
            <person name="Liu Z."/>
            <person name="Zheng H."/>
        </authorList>
    </citation>
    <scope>NUCLEOTIDE SEQUENCE [LARGE SCALE GENOMIC DNA]</scope>
    <source>
        <strain evidence="7">BD3526</strain>
    </source>
</reference>
<dbReference type="InterPro" id="IPR022928">
    <property type="entry name" value="RNA_2'-PTrans_KptA"/>
</dbReference>
<dbReference type="GO" id="GO:0006388">
    <property type="term" value="P:tRNA splicing, via endonucleolytic cleavage and ligation"/>
    <property type="evidence" value="ECO:0007669"/>
    <property type="project" value="UniProtKB-UniRule"/>
</dbReference>
<evidence type="ECO:0000256" key="5">
    <source>
        <dbReference type="HAMAP-Rule" id="MF_00299"/>
    </source>
</evidence>
<dbReference type="EC" id="2.7.1.-" evidence="5"/>
<name>A0A172ZIT7_9BACL</name>
<protein>
    <recommendedName>
        <fullName evidence="5">Probable RNA 2'-phosphotransferase</fullName>
        <ecNumber evidence="5">2.7.1.-</ecNumber>
    </recommendedName>
</protein>